<reference evidence="2 3" key="1">
    <citation type="journal article" date="2015" name="Nat. Commun.">
        <title>Lucilia cuprina genome unlocks parasitic fly biology to underpin future interventions.</title>
        <authorList>
            <person name="Anstead C.A."/>
            <person name="Korhonen P.K."/>
            <person name="Young N.D."/>
            <person name="Hall R.S."/>
            <person name="Jex A.R."/>
            <person name="Murali S.C."/>
            <person name="Hughes D.S."/>
            <person name="Lee S.F."/>
            <person name="Perry T."/>
            <person name="Stroehlein A.J."/>
            <person name="Ansell B.R."/>
            <person name="Breugelmans B."/>
            <person name="Hofmann A."/>
            <person name="Qu J."/>
            <person name="Dugan S."/>
            <person name="Lee S.L."/>
            <person name="Chao H."/>
            <person name="Dinh H."/>
            <person name="Han Y."/>
            <person name="Doddapaneni H.V."/>
            <person name="Worley K.C."/>
            <person name="Muzny D.M."/>
            <person name="Ioannidis P."/>
            <person name="Waterhouse R.M."/>
            <person name="Zdobnov E.M."/>
            <person name="James P.J."/>
            <person name="Bagnall N.H."/>
            <person name="Kotze A.C."/>
            <person name="Gibbs R.A."/>
            <person name="Richards S."/>
            <person name="Batterham P."/>
            <person name="Gasser R.B."/>
        </authorList>
    </citation>
    <scope>NUCLEOTIDE SEQUENCE [LARGE SCALE GENOMIC DNA]</scope>
    <source>
        <strain evidence="2 3">LS</strain>
        <tissue evidence="2">Full body</tissue>
    </source>
</reference>
<organism evidence="2 3">
    <name type="scientific">Lucilia cuprina</name>
    <name type="common">Green bottle fly</name>
    <name type="synonym">Australian sheep blowfly</name>
    <dbReference type="NCBI Taxonomy" id="7375"/>
    <lineage>
        <taxon>Eukaryota</taxon>
        <taxon>Metazoa</taxon>
        <taxon>Ecdysozoa</taxon>
        <taxon>Arthropoda</taxon>
        <taxon>Hexapoda</taxon>
        <taxon>Insecta</taxon>
        <taxon>Pterygota</taxon>
        <taxon>Neoptera</taxon>
        <taxon>Endopterygota</taxon>
        <taxon>Diptera</taxon>
        <taxon>Brachycera</taxon>
        <taxon>Muscomorpha</taxon>
        <taxon>Oestroidea</taxon>
        <taxon>Calliphoridae</taxon>
        <taxon>Luciliinae</taxon>
        <taxon>Lucilia</taxon>
    </lineage>
</organism>
<dbReference type="Proteomes" id="UP000037069">
    <property type="component" value="Unassembled WGS sequence"/>
</dbReference>
<dbReference type="AlphaFoldDB" id="A0A0L0CDF4"/>
<feature type="domain" description="DUF4806" evidence="1">
    <location>
        <begin position="12"/>
        <end position="77"/>
    </location>
</feature>
<gene>
    <name evidence="2" type="ORF">FF38_01256</name>
</gene>
<dbReference type="Pfam" id="PF16064">
    <property type="entry name" value="DUF4806"/>
    <property type="match status" value="1"/>
</dbReference>
<evidence type="ECO:0000259" key="1">
    <source>
        <dbReference type="Pfam" id="PF16064"/>
    </source>
</evidence>
<dbReference type="InterPro" id="IPR032071">
    <property type="entry name" value="DUF4806"/>
</dbReference>
<keyword evidence="3" id="KW-1185">Reference proteome</keyword>
<evidence type="ECO:0000313" key="3">
    <source>
        <dbReference type="Proteomes" id="UP000037069"/>
    </source>
</evidence>
<name>A0A0L0CDF4_LUCCU</name>
<comment type="caution">
    <text evidence="2">The sequence shown here is derived from an EMBL/GenBank/DDBJ whole genome shotgun (WGS) entry which is preliminary data.</text>
</comment>
<proteinExistence type="predicted"/>
<accession>A0A0L0CDF4</accession>
<protein>
    <recommendedName>
        <fullName evidence="1">DUF4806 domain-containing protein</fullName>
    </recommendedName>
</protein>
<evidence type="ECO:0000313" key="2">
    <source>
        <dbReference type="EMBL" id="KNC30276.1"/>
    </source>
</evidence>
<dbReference type="EMBL" id="JRES01000548">
    <property type="protein sequence ID" value="KNC30276.1"/>
    <property type="molecule type" value="Genomic_DNA"/>
</dbReference>
<sequence length="161" mass="18847">MKTMPKRPFYFLEEFVKFEAEVQNDEEKYNQLISDFEENTAPCIQNYAKTCWRKLMDDKAAQQMCWKGTKKKMNVRSLTVTQALKAKIANVPSPTQKILQEKKKHVLASIEKELLRFVASPLFALRSSEMMPVALLKKTCIIHFQQAKGRYEKKLIIKKRS</sequence>